<keyword evidence="4 7" id="KW-1133">Transmembrane helix</keyword>
<accession>A0ABD5Y632</accession>
<dbReference type="AlphaFoldDB" id="A0ABD5Y632"/>
<dbReference type="RefSeq" id="WP_274323403.1">
    <property type="nucleotide sequence ID" value="NZ_CP118158.1"/>
</dbReference>
<evidence type="ECO:0000256" key="7">
    <source>
        <dbReference type="SAM" id="Phobius"/>
    </source>
</evidence>
<feature type="transmembrane region" description="Helical" evidence="7">
    <location>
        <begin position="30"/>
        <end position="49"/>
    </location>
</feature>
<dbReference type="GO" id="GO:0005886">
    <property type="term" value="C:plasma membrane"/>
    <property type="evidence" value="ECO:0007669"/>
    <property type="project" value="UniProtKB-SubCell"/>
</dbReference>
<gene>
    <name evidence="8" type="ORF">ACFQMA_21165</name>
</gene>
<comment type="caution">
    <text evidence="8">The sequence shown here is derived from an EMBL/GenBank/DDBJ whole genome shotgun (WGS) entry which is preliminary data.</text>
</comment>
<organism evidence="8 9">
    <name type="scientific">Halosimplex aquaticum</name>
    <dbReference type="NCBI Taxonomy" id="3026162"/>
    <lineage>
        <taxon>Archaea</taxon>
        <taxon>Methanobacteriati</taxon>
        <taxon>Methanobacteriota</taxon>
        <taxon>Stenosarchaea group</taxon>
        <taxon>Halobacteria</taxon>
        <taxon>Halobacteriales</taxon>
        <taxon>Haloarculaceae</taxon>
        <taxon>Halosimplex</taxon>
    </lineage>
</organism>
<evidence type="ECO:0000256" key="5">
    <source>
        <dbReference type="ARBA" id="ARBA00023136"/>
    </source>
</evidence>
<dbReference type="PANTHER" id="PTHR34584">
    <property type="entry name" value="NA(+)/H(+) ANTIPORTER SUBUNIT E1"/>
    <property type="match status" value="1"/>
</dbReference>
<name>A0ABD5Y632_9EURY</name>
<evidence type="ECO:0000256" key="1">
    <source>
        <dbReference type="ARBA" id="ARBA00004651"/>
    </source>
</evidence>
<evidence type="ECO:0000256" key="2">
    <source>
        <dbReference type="ARBA" id="ARBA00022475"/>
    </source>
</evidence>
<evidence type="ECO:0000256" key="4">
    <source>
        <dbReference type="ARBA" id="ARBA00022989"/>
    </source>
</evidence>
<proteinExistence type="predicted"/>
<dbReference type="Proteomes" id="UP001596432">
    <property type="component" value="Unassembled WGS sequence"/>
</dbReference>
<dbReference type="GeneID" id="78822673"/>
<dbReference type="Pfam" id="PF01899">
    <property type="entry name" value="MNHE"/>
    <property type="match status" value="1"/>
</dbReference>
<reference evidence="8 9" key="1">
    <citation type="journal article" date="2019" name="Int. J. Syst. Evol. Microbiol.">
        <title>The Global Catalogue of Microorganisms (GCM) 10K type strain sequencing project: providing services to taxonomists for standard genome sequencing and annotation.</title>
        <authorList>
            <consortium name="The Broad Institute Genomics Platform"/>
            <consortium name="The Broad Institute Genome Sequencing Center for Infectious Disease"/>
            <person name="Wu L."/>
            <person name="Ma J."/>
        </authorList>
    </citation>
    <scope>NUCLEOTIDE SEQUENCE [LARGE SCALE GENOMIC DNA]</scope>
    <source>
        <strain evidence="8 9">XZYJT29</strain>
    </source>
</reference>
<keyword evidence="3 7" id="KW-0812">Transmembrane</keyword>
<dbReference type="InterPro" id="IPR002758">
    <property type="entry name" value="Cation_antiport_E"/>
</dbReference>
<evidence type="ECO:0000256" key="6">
    <source>
        <dbReference type="SAM" id="MobiDB-lite"/>
    </source>
</evidence>
<keyword evidence="2" id="KW-1003">Cell membrane</keyword>
<comment type="subcellular location">
    <subcellularLocation>
        <location evidence="1">Cell membrane</location>
        <topology evidence="1">Multi-pass membrane protein</topology>
    </subcellularLocation>
</comment>
<dbReference type="EMBL" id="JBHTAS010000001">
    <property type="protein sequence ID" value="MFC7142336.1"/>
    <property type="molecule type" value="Genomic_DNA"/>
</dbReference>
<evidence type="ECO:0000313" key="8">
    <source>
        <dbReference type="EMBL" id="MFC7142336.1"/>
    </source>
</evidence>
<dbReference type="PANTHER" id="PTHR34584:SF1">
    <property type="entry name" value="NA(+)_H(+) ANTIPORTER SUBUNIT E1"/>
    <property type="match status" value="1"/>
</dbReference>
<evidence type="ECO:0000256" key="3">
    <source>
        <dbReference type="ARBA" id="ARBA00022692"/>
    </source>
</evidence>
<feature type="region of interest" description="Disordered" evidence="6">
    <location>
        <begin position="166"/>
        <end position="216"/>
    </location>
</feature>
<feature type="compositionally biased region" description="Low complexity" evidence="6">
    <location>
        <begin position="196"/>
        <end position="210"/>
    </location>
</feature>
<keyword evidence="9" id="KW-1185">Reference proteome</keyword>
<keyword evidence="5 7" id="KW-0472">Membrane</keyword>
<evidence type="ECO:0000313" key="9">
    <source>
        <dbReference type="Proteomes" id="UP001596432"/>
    </source>
</evidence>
<sequence>MRRWVAVGAGLAVVWLFVRGVTPDALVGEFIIGLAIGMPIAFAFRRFYLPELALGERLRALPYVGVYLGHFLWELLTANADVAYRVLAPSMPIEPDVIELPLRVETDLAITTIANSITLTPGTLAMDYDEERNALYVHAIDGRDREAVVAPIRTWEDYALHIFDEERGPDDPVPDPGAVAADADGSADDGVHETEAAAGPAAGERAADAGGETDGE</sequence>
<protein>
    <submittedName>
        <fullName evidence="8">Na+/H+ antiporter subunit E</fullName>
    </submittedName>
</protein>